<dbReference type="RefSeq" id="WP_072665976.1">
    <property type="nucleotide sequence ID" value="NZ_LR217725.1"/>
</dbReference>
<accession>A0A451DIW6</accession>
<dbReference type="Proteomes" id="UP000294462">
    <property type="component" value="Chromosome"/>
</dbReference>
<evidence type="ECO:0000256" key="4">
    <source>
        <dbReference type="HAMAP-Rule" id="MF_00925"/>
    </source>
</evidence>
<dbReference type="OrthoDB" id="9808250at2"/>
<feature type="domain" description="Outer membrane protein assembly factor BamE" evidence="5">
    <location>
        <begin position="35"/>
        <end position="103"/>
    </location>
</feature>
<dbReference type="GO" id="GO:0051205">
    <property type="term" value="P:protein insertion into membrane"/>
    <property type="evidence" value="ECO:0007669"/>
    <property type="project" value="UniProtKB-UniRule"/>
</dbReference>
<evidence type="ECO:0000256" key="3">
    <source>
        <dbReference type="ARBA" id="ARBA00023237"/>
    </source>
</evidence>
<proteinExistence type="inferred from homology"/>
<dbReference type="GO" id="GO:0030674">
    <property type="term" value="F:protein-macromolecule adaptor activity"/>
    <property type="evidence" value="ECO:0007669"/>
    <property type="project" value="TreeGrafter"/>
</dbReference>
<dbReference type="InterPro" id="IPR007450">
    <property type="entry name" value="BamE_dom"/>
</dbReference>
<evidence type="ECO:0000313" key="7">
    <source>
        <dbReference type="Proteomes" id="UP000294462"/>
    </source>
</evidence>
<dbReference type="Gene3D" id="3.30.1450.10">
    <property type="match status" value="1"/>
</dbReference>
<evidence type="ECO:0000256" key="1">
    <source>
        <dbReference type="ARBA" id="ARBA00022729"/>
    </source>
</evidence>
<dbReference type="AlphaFoldDB" id="A0A451DIW6"/>
<name>A0A451DIW6_9GAMM</name>
<dbReference type="GO" id="GO:1990063">
    <property type="term" value="C:Bam protein complex"/>
    <property type="evidence" value="ECO:0007669"/>
    <property type="project" value="TreeGrafter"/>
</dbReference>
<dbReference type="InterPro" id="IPR026592">
    <property type="entry name" value="BamE"/>
</dbReference>
<dbReference type="Pfam" id="PF04355">
    <property type="entry name" value="BamE"/>
    <property type="match status" value="1"/>
</dbReference>
<organism evidence="6 7">
    <name type="scientific">Candidatus Erwinia haradaeae</name>
    <dbReference type="NCBI Taxonomy" id="1922217"/>
    <lineage>
        <taxon>Bacteria</taxon>
        <taxon>Pseudomonadati</taxon>
        <taxon>Pseudomonadota</taxon>
        <taxon>Gammaproteobacteria</taxon>
        <taxon>Enterobacterales</taxon>
        <taxon>Erwiniaceae</taxon>
        <taxon>Erwinia</taxon>
    </lineage>
</organism>
<dbReference type="NCBIfam" id="NF008585">
    <property type="entry name" value="PRK11548.1"/>
    <property type="match status" value="1"/>
</dbReference>
<comment type="subcellular location">
    <subcellularLocation>
        <location evidence="4">Cell outer membrane</location>
    </subcellularLocation>
</comment>
<dbReference type="HAMAP" id="MF_00925">
    <property type="entry name" value="OM_assembly_BamE"/>
    <property type="match status" value="1"/>
</dbReference>
<comment type="function">
    <text evidence="4">Part of the outer membrane protein assembly complex, which is involved in assembly and insertion of beta-barrel proteins into the outer membrane.</text>
</comment>
<keyword evidence="7" id="KW-1185">Reference proteome</keyword>
<evidence type="ECO:0000259" key="5">
    <source>
        <dbReference type="Pfam" id="PF04355"/>
    </source>
</evidence>
<dbReference type="PANTHER" id="PTHR37482">
    <property type="entry name" value="OUTER MEMBRANE PROTEIN ASSEMBLY FACTOR BAME"/>
    <property type="match status" value="1"/>
</dbReference>
<dbReference type="EMBL" id="LR217725">
    <property type="protein sequence ID" value="VFP86607.1"/>
    <property type="molecule type" value="Genomic_DNA"/>
</dbReference>
<dbReference type="PANTHER" id="PTHR37482:SF1">
    <property type="entry name" value="OUTER MEMBRANE PROTEIN ASSEMBLY FACTOR BAME"/>
    <property type="match status" value="1"/>
</dbReference>
<comment type="subunit">
    <text evidence="4">Part of the Bam complex, which is composed of the outer membrane protein BamA, and four lipoproteins BamB, BamC, BamD and BamE.</text>
</comment>
<keyword evidence="2 4" id="KW-0472">Membrane</keyword>
<keyword evidence="3 4" id="KW-0998">Cell outer membrane</keyword>
<protein>
    <recommendedName>
        <fullName evidence="4">Outer membrane protein assembly factor BamE</fullName>
    </recommendedName>
</protein>
<gene>
    <name evidence="4 6" type="primary">bamE</name>
    <name evidence="6" type="ORF">ERCIPSTX3056_049</name>
</gene>
<evidence type="ECO:0000256" key="2">
    <source>
        <dbReference type="ARBA" id="ARBA00023136"/>
    </source>
</evidence>
<keyword evidence="1 4" id="KW-0732">Signal</keyword>
<sequence length="117" mass="13520" precursor="true">MISYQTLITMLIALTITSGCSISDKLVYHPDLIQGNYLSHNNLVKIRIGMTQEQVRSILGTPQVSDPFGSNIWYYVCRQKIRYRPLQQQTLKLVFNHQGILTNVNNQRIIFTHREIG</sequence>
<dbReference type="InterPro" id="IPR037873">
    <property type="entry name" value="BamE-like"/>
</dbReference>
<evidence type="ECO:0000313" key="6">
    <source>
        <dbReference type="EMBL" id="VFP86607.1"/>
    </source>
</evidence>
<comment type="similarity">
    <text evidence="4">Belongs to the BamE family.</text>
</comment>
<dbReference type="GO" id="GO:0043165">
    <property type="term" value="P:Gram-negative-bacterium-type cell outer membrane assembly"/>
    <property type="evidence" value="ECO:0007669"/>
    <property type="project" value="UniProtKB-UniRule"/>
</dbReference>
<dbReference type="KEGG" id="ehd:ERCIPSTX3056_049"/>
<reference evidence="6 7" key="1">
    <citation type="submission" date="2019-02" db="EMBL/GenBank/DDBJ databases">
        <authorList>
            <person name="Manzano-Marin A."/>
            <person name="Manzano-Marin A."/>
        </authorList>
    </citation>
    <scope>NUCLEOTIDE SEQUENCE [LARGE SCALE GENOMIC DNA]</scope>
    <source>
        <strain evidence="6 7">ErCipseudotaxifoliae</strain>
    </source>
</reference>